<dbReference type="EMBL" id="GG745341">
    <property type="protein sequence ID" value="KNE62897.1"/>
    <property type="molecule type" value="Genomic_DNA"/>
</dbReference>
<dbReference type="Proteomes" id="UP000054350">
    <property type="component" value="Unassembled WGS sequence"/>
</dbReference>
<dbReference type="GO" id="GO:0003723">
    <property type="term" value="F:RNA binding"/>
    <property type="evidence" value="ECO:0007669"/>
    <property type="project" value="InterPro"/>
</dbReference>
<feature type="compositionally biased region" description="Low complexity" evidence="2">
    <location>
        <begin position="805"/>
        <end position="822"/>
    </location>
</feature>
<dbReference type="PROSITE" id="PS50821">
    <property type="entry name" value="PAZ"/>
    <property type="match status" value="1"/>
</dbReference>
<organism evidence="5 6">
    <name type="scientific">Allomyces macrogynus (strain ATCC 38327)</name>
    <name type="common">Allomyces javanicus var. macrogynus</name>
    <dbReference type="NCBI Taxonomy" id="578462"/>
    <lineage>
        <taxon>Eukaryota</taxon>
        <taxon>Fungi</taxon>
        <taxon>Fungi incertae sedis</taxon>
        <taxon>Blastocladiomycota</taxon>
        <taxon>Blastocladiomycetes</taxon>
        <taxon>Blastocladiales</taxon>
        <taxon>Blastocladiaceae</taxon>
        <taxon>Allomyces</taxon>
    </lineage>
</organism>
<dbReference type="PANTHER" id="PTHR22891">
    <property type="entry name" value="EUKARYOTIC TRANSLATION INITIATION FACTOR 2C"/>
    <property type="match status" value="1"/>
</dbReference>
<evidence type="ECO:0000313" key="6">
    <source>
        <dbReference type="Proteomes" id="UP000054350"/>
    </source>
</evidence>
<dbReference type="STRING" id="578462.A0A0L0SK75"/>
<dbReference type="OMA" id="CFAQQQH"/>
<dbReference type="PROSITE" id="PS50822">
    <property type="entry name" value="PIWI"/>
    <property type="match status" value="1"/>
</dbReference>
<dbReference type="CDD" id="cd02846">
    <property type="entry name" value="PAZ_argonaute_like"/>
    <property type="match status" value="1"/>
</dbReference>
<dbReference type="InterPro" id="IPR036085">
    <property type="entry name" value="PAZ_dom_sf"/>
</dbReference>
<dbReference type="VEuPathDB" id="FungiDB:AMAG_08075"/>
<dbReference type="eggNOG" id="KOG1041">
    <property type="taxonomic scope" value="Eukaryota"/>
</dbReference>
<dbReference type="InterPro" id="IPR032472">
    <property type="entry name" value="ArgoL2"/>
</dbReference>
<dbReference type="InterPro" id="IPR012337">
    <property type="entry name" value="RNaseH-like_sf"/>
</dbReference>
<comment type="similarity">
    <text evidence="1">Belongs to the argonaute family.</text>
</comment>
<dbReference type="Pfam" id="PF02170">
    <property type="entry name" value="PAZ"/>
    <property type="match status" value="1"/>
</dbReference>
<protein>
    <recommendedName>
        <fullName evidence="7">Piwi domain-containing protein</fullName>
    </recommendedName>
</protein>
<dbReference type="Gene3D" id="3.40.50.2300">
    <property type="match status" value="1"/>
</dbReference>
<evidence type="ECO:0000259" key="3">
    <source>
        <dbReference type="PROSITE" id="PS50821"/>
    </source>
</evidence>
<proteinExistence type="inferred from homology"/>
<dbReference type="SUPFAM" id="SSF101690">
    <property type="entry name" value="PAZ domain"/>
    <property type="match status" value="1"/>
</dbReference>
<reference evidence="5 6" key="1">
    <citation type="submission" date="2009-11" db="EMBL/GenBank/DDBJ databases">
        <title>Annotation of Allomyces macrogynus ATCC 38327.</title>
        <authorList>
            <consortium name="The Broad Institute Genome Sequencing Platform"/>
            <person name="Russ C."/>
            <person name="Cuomo C."/>
            <person name="Burger G."/>
            <person name="Gray M.W."/>
            <person name="Holland P.W.H."/>
            <person name="King N."/>
            <person name="Lang F.B.F."/>
            <person name="Roger A.J."/>
            <person name="Ruiz-Trillo I."/>
            <person name="Young S.K."/>
            <person name="Zeng Q."/>
            <person name="Gargeya S."/>
            <person name="Fitzgerald M."/>
            <person name="Haas B."/>
            <person name="Abouelleil A."/>
            <person name="Alvarado L."/>
            <person name="Arachchi H.M."/>
            <person name="Berlin A."/>
            <person name="Chapman S.B."/>
            <person name="Gearin G."/>
            <person name="Goldberg J."/>
            <person name="Griggs A."/>
            <person name="Gujja S."/>
            <person name="Hansen M."/>
            <person name="Heiman D."/>
            <person name="Howarth C."/>
            <person name="Larimer J."/>
            <person name="Lui A."/>
            <person name="MacDonald P.J.P."/>
            <person name="McCowen C."/>
            <person name="Montmayeur A."/>
            <person name="Murphy C."/>
            <person name="Neiman D."/>
            <person name="Pearson M."/>
            <person name="Priest M."/>
            <person name="Roberts A."/>
            <person name="Saif S."/>
            <person name="Shea T."/>
            <person name="Sisk P."/>
            <person name="Stolte C."/>
            <person name="Sykes S."/>
            <person name="Wortman J."/>
            <person name="Nusbaum C."/>
            <person name="Birren B."/>
        </authorList>
    </citation>
    <scope>NUCLEOTIDE SEQUENCE [LARGE SCALE GENOMIC DNA]</scope>
    <source>
        <strain evidence="5 6">ATCC 38327</strain>
    </source>
</reference>
<feature type="domain" description="Piwi" evidence="4">
    <location>
        <begin position="521"/>
        <end position="802"/>
    </location>
</feature>
<reference evidence="6" key="2">
    <citation type="submission" date="2009-11" db="EMBL/GenBank/DDBJ databases">
        <title>The Genome Sequence of Allomyces macrogynus strain ATCC 38327.</title>
        <authorList>
            <consortium name="The Broad Institute Genome Sequencing Platform"/>
            <person name="Russ C."/>
            <person name="Cuomo C."/>
            <person name="Shea T."/>
            <person name="Young S.K."/>
            <person name="Zeng Q."/>
            <person name="Koehrsen M."/>
            <person name="Haas B."/>
            <person name="Borodovsky M."/>
            <person name="Guigo R."/>
            <person name="Alvarado L."/>
            <person name="Berlin A."/>
            <person name="Borenstein D."/>
            <person name="Chen Z."/>
            <person name="Engels R."/>
            <person name="Freedman E."/>
            <person name="Gellesch M."/>
            <person name="Goldberg J."/>
            <person name="Griggs A."/>
            <person name="Gujja S."/>
            <person name="Heiman D."/>
            <person name="Hepburn T."/>
            <person name="Howarth C."/>
            <person name="Jen D."/>
            <person name="Larson L."/>
            <person name="Lewis B."/>
            <person name="Mehta T."/>
            <person name="Park D."/>
            <person name="Pearson M."/>
            <person name="Roberts A."/>
            <person name="Saif S."/>
            <person name="Shenoy N."/>
            <person name="Sisk P."/>
            <person name="Stolte C."/>
            <person name="Sykes S."/>
            <person name="Walk T."/>
            <person name="White J."/>
            <person name="Yandava C."/>
            <person name="Burger G."/>
            <person name="Gray M.W."/>
            <person name="Holland P.W.H."/>
            <person name="King N."/>
            <person name="Lang F.B.F."/>
            <person name="Roger A.J."/>
            <person name="Ruiz-Trillo I."/>
            <person name="Lander E."/>
            <person name="Nusbaum C."/>
        </authorList>
    </citation>
    <scope>NUCLEOTIDE SEQUENCE [LARGE SCALE GENOMIC DNA]</scope>
    <source>
        <strain evidence="6">ATCC 38327</strain>
    </source>
</reference>
<evidence type="ECO:0000259" key="4">
    <source>
        <dbReference type="PROSITE" id="PS50822"/>
    </source>
</evidence>
<evidence type="ECO:0000256" key="1">
    <source>
        <dbReference type="RuleBase" id="RU361178"/>
    </source>
</evidence>
<keyword evidence="6" id="KW-1185">Reference proteome</keyword>
<evidence type="ECO:0000256" key="2">
    <source>
        <dbReference type="SAM" id="MobiDB-lite"/>
    </source>
</evidence>
<dbReference type="Pfam" id="PF02171">
    <property type="entry name" value="Piwi"/>
    <property type="match status" value="1"/>
</dbReference>
<name>A0A0L0SK75_ALLM3</name>
<dbReference type="InterPro" id="IPR014811">
    <property type="entry name" value="ArgoL1"/>
</dbReference>
<dbReference type="InterPro" id="IPR003100">
    <property type="entry name" value="PAZ_dom"/>
</dbReference>
<gene>
    <name evidence="5" type="ORF">AMAG_08075</name>
</gene>
<dbReference type="Gene3D" id="2.170.260.10">
    <property type="entry name" value="paz domain"/>
    <property type="match status" value="1"/>
</dbReference>
<feature type="domain" description="PAZ" evidence="3">
    <location>
        <begin position="225"/>
        <end position="343"/>
    </location>
</feature>
<dbReference type="SMART" id="SM01163">
    <property type="entry name" value="DUF1785"/>
    <property type="match status" value="1"/>
</dbReference>
<dbReference type="Pfam" id="PF16488">
    <property type="entry name" value="ArgoL2"/>
    <property type="match status" value="1"/>
</dbReference>
<dbReference type="InterPro" id="IPR003165">
    <property type="entry name" value="Piwi"/>
</dbReference>
<dbReference type="Pfam" id="PF16486">
    <property type="entry name" value="ArgoN"/>
    <property type="match status" value="1"/>
</dbReference>
<dbReference type="Pfam" id="PF08699">
    <property type="entry name" value="ArgoL1"/>
    <property type="match status" value="1"/>
</dbReference>
<dbReference type="AlphaFoldDB" id="A0A0L0SK75"/>
<dbReference type="SMART" id="SM00950">
    <property type="entry name" value="Piwi"/>
    <property type="match status" value="1"/>
</dbReference>
<dbReference type="OrthoDB" id="10252740at2759"/>
<feature type="region of interest" description="Disordered" evidence="2">
    <location>
        <begin position="805"/>
        <end position="825"/>
    </location>
</feature>
<dbReference type="InterPro" id="IPR036397">
    <property type="entry name" value="RNaseH_sf"/>
</dbReference>
<dbReference type="SUPFAM" id="SSF53098">
    <property type="entry name" value="Ribonuclease H-like"/>
    <property type="match status" value="1"/>
</dbReference>
<evidence type="ECO:0008006" key="7">
    <source>
        <dbReference type="Google" id="ProtNLM"/>
    </source>
</evidence>
<dbReference type="SMART" id="SM00949">
    <property type="entry name" value="PAZ"/>
    <property type="match status" value="1"/>
</dbReference>
<dbReference type="InterPro" id="IPR032474">
    <property type="entry name" value="Argonaute_N"/>
</dbReference>
<sequence>MMRLVQQRLATTPHFSKSFVPRPRFGEVGTRTKVIANHFKFTKIPTKTIYHYDVVTASRSRTFQDCRGQGLESMGNDASGERCRAFDGVKNAYSPHAVTSGNVTVALPPNLDAPPTCRAPKDFKVTLTKVKEINLAELDAYVASKVEINERILSCIQAMDIVFRHTAGKTMMASGRNFFACGSTPAPIKGGPELWSGLFQSVRPGNKAMTLNVDTAYTAFYKAISVVQFAHEALNKQRLPANQELMFRDRSKLEKLLRQVIVIATHRRDSNLRHRVLRLSREGADRCMFIYTPEGGAPQELSVAQYFKIKYGLLLQYPKLPCLVVGTLEKSVMLPMEYATIAPEQKFHGKLEEYQTSDVIKIAAKRPNERQAEIMRLFASLKLHENQYLQAFGIEVNAQPMAIDARILDAPTLAVGDSRQKTPCDETWNCVDMRVVSPARITSLGVLSFSDTWRALEGQIADWMGGFFETAEQMGFGFNPKKGTKDNYPIHFAHSSPEGVEAALRAIYQAMGNAFNQEPQLLVCLLPTKSAAMYAKIKQIGDTVLGVPTQCLVLNKVQHASAQYWANVALKVNTKVSGAYINFRLAQSCFFTESTMLVGADVTHPAPGTDQPSIACMVASLTGHSADRYATVTRQQPHSRQEELGDCAGMFEQLLHAYLAKNNQSFPRRVLFYRDGVSEGQFAAVHDIEVRAIKGVLDCLGARETKLMFVVVQKRHHTRFFAAKQGQGMTNKTGILKAAVQGTARPTRYVVLHDEVHWTADDLQQFMYNLCYTYAQCTRSVSVVPPAYYARLACSRARHHLAGGADASGATGSASNGTGSAGIPKVSDKLKESMYFM</sequence>
<dbReference type="Gene3D" id="3.30.420.10">
    <property type="entry name" value="Ribonuclease H-like superfamily/Ribonuclease H"/>
    <property type="match status" value="1"/>
</dbReference>
<accession>A0A0L0SK75</accession>
<evidence type="ECO:0000313" key="5">
    <source>
        <dbReference type="EMBL" id="KNE62897.1"/>
    </source>
</evidence>